<evidence type="ECO:0000259" key="8">
    <source>
        <dbReference type="PROSITE" id="PS50928"/>
    </source>
</evidence>
<evidence type="ECO:0000256" key="6">
    <source>
        <dbReference type="ARBA" id="ARBA00023136"/>
    </source>
</evidence>
<keyword evidence="5 7" id="KW-1133">Transmembrane helix</keyword>
<feature type="transmembrane region" description="Helical" evidence="7">
    <location>
        <begin position="100"/>
        <end position="121"/>
    </location>
</feature>
<feature type="transmembrane region" description="Helical" evidence="7">
    <location>
        <begin position="238"/>
        <end position="258"/>
    </location>
</feature>
<feature type="domain" description="ABC transmembrane type-1" evidence="8">
    <location>
        <begin position="65"/>
        <end position="259"/>
    </location>
</feature>
<evidence type="ECO:0000313" key="9">
    <source>
        <dbReference type="EMBL" id="MFB9528453.1"/>
    </source>
</evidence>
<dbReference type="Proteomes" id="UP001589646">
    <property type="component" value="Unassembled WGS sequence"/>
</dbReference>
<feature type="transmembrane region" description="Helical" evidence="7">
    <location>
        <begin position="133"/>
        <end position="150"/>
    </location>
</feature>
<dbReference type="PANTHER" id="PTHR43744:SF6">
    <property type="entry name" value="ABC TRANSPORTER PERMEASE PROTEIN YESQ-RELATED"/>
    <property type="match status" value="1"/>
</dbReference>
<comment type="caution">
    <text evidence="9">The sequence shown here is derived from an EMBL/GenBank/DDBJ whole genome shotgun (WGS) entry which is preliminary data.</text>
</comment>
<dbReference type="InterPro" id="IPR035906">
    <property type="entry name" value="MetI-like_sf"/>
</dbReference>
<comment type="similarity">
    <text evidence="7">Belongs to the binding-protein-dependent transport system permease family.</text>
</comment>
<dbReference type="Gene3D" id="1.10.3720.10">
    <property type="entry name" value="MetI-like"/>
    <property type="match status" value="1"/>
</dbReference>
<gene>
    <name evidence="9" type="ORF">ACFFRN_17710</name>
</gene>
<dbReference type="InterPro" id="IPR000515">
    <property type="entry name" value="MetI-like"/>
</dbReference>
<reference evidence="9 10" key="1">
    <citation type="submission" date="2024-09" db="EMBL/GenBank/DDBJ databases">
        <authorList>
            <person name="Sun Q."/>
            <person name="Mori K."/>
        </authorList>
    </citation>
    <scope>NUCLEOTIDE SEQUENCE [LARGE SCALE GENOMIC DNA]</scope>
    <source>
        <strain evidence="9 10">JCM 3323</strain>
    </source>
</reference>
<sequence length="275" mass="30299">MRALHYATLTVLAAVFTAPLLFMVSMSLSSDATSARAEFSLWPTEWEFGNFVTAFTSDLPMGSFLLNSLILTGFAVLGQVFVSAMVAYAFARLRAPGKNALFVVLLSTLMLPAEITLIPQFTLFSELGWVDTLLPLIVPNLFGGAYNIFLMRQFVSRIPRSLDEAAALDGLGYFRIFTRIVLPMMKPALIAVGIFTFSWNWGWFMGPLIYLSSQEKMPLALGVQVMYATGGAGQVPPWNLVMVGSLVLTLPMIVVYFFGQKYMHELSVTAGSDQK</sequence>
<dbReference type="PROSITE" id="PS50928">
    <property type="entry name" value="ABC_TM1"/>
    <property type="match status" value="1"/>
</dbReference>
<keyword evidence="4 7" id="KW-0812">Transmembrane</keyword>
<dbReference type="CDD" id="cd06261">
    <property type="entry name" value="TM_PBP2"/>
    <property type="match status" value="1"/>
</dbReference>
<keyword evidence="6 7" id="KW-0472">Membrane</keyword>
<proteinExistence type="inferred from homology"/>
<evidence type="ECO:0000256" key="4">
    <source>
        <dbReference type="ARBA" id="ARBA00022692"/>
    </source>
</evidence>
<evidence type="ECO:0000256" key="2">
    <source>
        <dbReference type="ARBA" id="ARBA00022448"/>
    </source>
</evidence>
<evidence type="ECO:0000256" key="7">
    <source>
        <dbReference type="RuleBase" id="RU363032"/>
    </source>
</evidence>
<dbReference type="SUPFAM" id="SSF161098">
    <property type="entry name" value="MetI-like"/>
    <property type="match status" value="1"/>
</dbReference>
<dbReference type="RefSeq" id="WP_346129781.1">
    <property type="nucleotide sequence ID" value="NZ_BAAAXC010000015.1"/>
</dbReference>
<feature type="transmembrane region" description="Helical" evidence="7">
    <location>
        <begin position="188"/>
        <end position="211"/>
    </location>
</feature>
<comment type="subcellular location">
    <subcellularLocation>
        <location evidence="1 7">Cell membrane</location>
        <topology evidence="1 7">Multi-pass membrane protein</topology>
    </subcellularLocation>
</comment>
<keyword evidence="2 7" id="KW-0813">Transport</keyword>
<organism evidence="9 10">
    <name type="scientific">Nonomuraea roseola</name>
    <dbReference type="NCBI Taxonomy" id="46179"/>
    <lineage>
        <taxon>Bacteria</taxon>
        <taxon>Bacillati</taxon>
        <taxon>Actinomycetota</taxon>
        <taxon>Actinomycetes</taxon>
        <taxon>Streptosporangiales</taxon>
        <taxon>Streptosporangiaceae</taxon>
        <taxon>Nonomuraea</taxon>
    </lineage>
</organism>
<evidence type="ECO:0000256" key="1">
    <source>
        <dbReference type="ARBA" id="ARBA00004651"/>
    </source>
</evidence>
<dbReference type="EMBL" id="JBHMCE010000005">
    <property type="protein sequence ID" value="MFB9528453.1"/>
    <property type="molecule type" value="Genomic_DNA"/>
</dbReference>
<evidence type="ECO:0000256" key="5">
    <source>
        <dbReference type="ARBA" id="ARBA00022989"/>
    </source>
</evidence>
<dbReference type="PANTHER" id="PTHR43744">
    <property type="entry name" value="ABC TRANSPORTER PERMEASE PROTEIN MG189-RELATED-RELATED"/>
    <property type="match status" value="1"/>
</dbReference>
<keyword evidence="3" id="KW-1003">Cell membrane</keyword>
<evidence type="ECO:0000256" key="3">
    <source>
        <dbReference type="ARBA" id="ARBA00022475"/>
    </source>
</evidence>
<name>A0ABV5PZ09_9ACTN</name>
<keyword evidence="10" id="KW-1185">Reference proteome</keyword>
<accession>A0ABV5PZ09</accession>
<dbReference type="Pfam" id="PF00528">
    <property type="entry name" value="BPD_transp_1"/>
    <property type="match status" value="1"/>
</dbReference>
<protein>
    <submittedName>
        <fullName evidence="9">Carbohydrate ABC transporter permease</fullName>
    </submittedName>
</protein>
<evidence type="ECO:0000313" key="10">
    <source>
        <dbReference type="Proteomes" id="UP001589646"/>
    </source>
</evidence>
<feature type="transmembrane region" description="Helical" evidence="7">
    <location>
        <begin position="61"/>
        <end position="88"/>
    </location>
</feature>